<dbReference type="Proteomes" id="UP001195914">
    <property type="component" value="Unassembled WGS sequence"/>
</dbReference>
<evidence type="ECO:0000313" key="1">
    <source>
        <dbReference type="EMBL" id="KAK1939677.1"/>
    </source>
</evidence>
<keyword evidence="2" id="KW-1185">Reference proteome</keyword>
<name>A0AAD9GJM7_BABDI</name>
<evidence type="ECO:0000313" key="2">
    <source>
        <dbReference type="Proteomes" id="UP001195914"/>
    </source>
</evidence>
<accession>A0AAD9GJM7</accession>
<gene>
    <name evidence="1" type="ORF">X943_002226</name>
</gene>
<protein>
    <submittedName>
        <fullName evidence="1">Uncharacterized protein</fullName>
    </submittedName>
</protein>
<dbReference type="EMBL" id="JAHBMH010000007">
    <property type="protein sequence ID" value="KAK1939677.1"/>
    <property type="molecule type" value="Genomic_DNA"/>
</dbReference>
<organism evidence="1 2">
    <name type="scientific">Babesia divergens</name>
    <dbReference type="NCBI Taxonomy" id="32595"/>
    <lineage>
        <taxon>Eukaryota</taxon>
        <taxon>Sar</taxon>
        <taxon>Alveolata</taxon>
        <taxon>Apicomplexa</taxon>
        <taxon>Aconoidasida</taxon>
        <taxon>Piroplasmida</taxon>
        <taxon>Babesiidae</taxon>
        <taxon>Babesia</taxon>
    </lineage>
</organism>
<sequence length="279" mass="31164">MPWSNSSNASLRLSRFYENCESASEDFLYRGCPQKQKPRQTRASNTQKHTESLFTGMRRSFLCCFGDRHGSGISLPIARSQASSVQSADNSTYVRDRSKIIWAISPPKSHKGDRLTPGAAKWIVLSWASKVVNGGMVNRRMLDAIVVDALSGKNALNSMSSTEIKGFPGLQLAENTLSFDTTDHVIAIDSIIEALNECATSNKITFVILVRKEGSCYAVYFNRRGGTKDIVLLTVNIMGKRDYVRAVAFNKLEDMREYMMDLDARKLQTYSCNSFPQNV</sequence>
<reference evidence="1" key="2">
    <citation type="submission" date="2021-05" db="EMBL/GenBank/DDBJ databases">
        <authorList>
            <person name="Pain A."/>
        </authorList>
    </citation>
    <scope>NUCLEOTIDE SEQUENCE</scope>
    <source>
        <strain evidence="1">1802A</strain>
    </source>
</reference>
<dbReference type="AlphaFoldDB" id="A0AAD9GJM7"/>
<proteinExistence type="predicted"/>
<comment type="caution">
    <text evidence="1">The sequence shown here is derived from an EMBL/GenBank/DDBJ whole genome shotgun (WGS) entry which is preliminary data.</text>
</comment>
<reference evidence="1" key="1">
    <citation type="journal article" date="2014" name="Nucleic Acids Res.">
        <title>The evolutionary dynamics of variant antigen genes in Babesia reveal a history of genomic innovation underlying host-parasite interaction.</title>
        <authorList>
            <person name="Jackson A.P."/>
            <person name="Otto T.D."/>
            <person name="Darby A."/>
            <person name="Ramaprasad A."/>
            <person name="Xia D."/>
            <person name="Echaide I.E."/>
            <person name="Farber M."/>
            <person name="Gahlot S."/>
            <person name="Gamble J."/>
            <person name="Gupta D."/>
            <person name="Gupta Y."/>
            <person name="Jackson L."/>
            <person name="Malandrin L."/>
            <person name="Malas T.B."/>
            <person name="Moussa E."/>
            <person name="Nair M."/>
            <person name="Reid A.J."/>
            <person name="Sanders M."/>
            <person name="Sharma J."/>
            <person name="Tracey A."/>
            <person name="Quail M.A."/>
            <person name="Weir W."/>
            <person name="Wastling J.M."/>
            <person name="Hall N."/>
            <person name="Willadsen P."/>
            <person name="Lingelbach K."/>
            <person name="Shiels B."/>
            <person name="Tait A."/>
            <person name="Berriman M."/>
            <person name="Allred D.R."/>
            <person name="Pain A."/>
        </authorList>
    </citation>
    <scope>NUCLEOTIDE SEQUENCE</scope>
    <source>
        <strain evidence="1">1802A</strain>
    </source>
</reference>